<dbReference type="Gene3D" id="3.80.10.10">
    <property type="entry name" value="Ribonuclease Inhibitor"/>
    <property type="match status" value="1"/>
</dbReference>
<organism evidence="1 2">
    <name type="scientific">Cetraspora pellucida</name>
    <dbReference type="NCBI Taxonomy" id="1433469"/>
    <lineage>
        <taxon>Eukaryota</taxon>
        <taxon>Fungi</taxon>
        <taxon>Fungi incertae sedis</taxon>
        <taxon>Mucoromycota</taxon>
        <taxon>Glomeromycotina</taxon>
        <taxon>Glomeromycetes</taxon>
        <taxon>Diversisporales</taxon>
        <taxon>Gigasporaceae</taxon>
        <taxon>Cetraspora</taxon>
    </lineage>
</organism>
<keyword evidence="2" id="KW-1185">Reference proteome</keyword>
<evidence type="ECO:0000313" key="1">
    <source>
        <dbReference type="EMBL" id="CAG8742226.1"/>
    </source>
</evidence>
<reference evidence="1" key="1">
    <citation type="submission" date="2021-06" db="EMBL/GenBank/DDBJ databases">
        <authorList>
            <person name="Kallberg Y."/>
            <person name="Tangrot J."/>
            <person name="Rosling A."/>
        </authorList>
    </citation>
    <scope>NUCLEOTIDE SEQUENCE</scope>
    <source>
        <strain evidence="1">FL966</strain>
    </source>
</reference>
<name>A0A9N9IP60_9GLOM</name>
<evidence type="ECO:0000313" key="2">
    <source>
        <dbReference type="Proteomes" id="UP000789759"/>
    </source>
</evidence>
<comment type="caution">
    <text evidence="1">The sequence shown here is derived from an EMBL/GenBank/DDBJ whole genome shotgun (WGS) entry which is preliminary data.</text>
</comment>
<gene>
    <name evidence="1" type="ORF">CPELLU_LOCUS14157</name>
</gene>
<dbReference type="InterPro" id="IPR032675">
    <property type="entry name" value="LRR_dom_sf"/>
</dbReference>
<dbReference type="SUPFAM" id="SSF52047">
    <property type="entry name" value="RNI-like"/>
    <property type="match status" value="1"/>
</dbReference>
<dbReference type="Proteomes" id="UP000789759">
    <property type="component" value="Unassembled WGS sequence"/>
</dbReference>
<dbReference type="EMBL" id="CAJVQA010016305">
    <property type="protein sequence ID" value="CAG8742226.1"/>
    <property type="molecule type" value="Genomic_DNA"/>
</dbReference>
<proteinExistence type="predicted"/>
<sequence>MISEPRKTFSNNVILTIECFDEIFQHLLNDNDKNTLHSSLLVNRSFCRKIVPLLWSKPFSLLKLHPSKSFIKTFVLCLSLNERFVLFNYILKIKDKRIEEYSALFHYPVLIRELDFWSLYECVRVWIQEDRLKYTKIGLWTNETTFYLIKVLIRRGQHIKYLNLVNNDKIIEIPPIMRLYNADVAFSKLQYLYCGGYNADVKSYTKLMEYCKDIMEIDIVHYHKSSDSSLAALIRSQRRLNKITYRSVSGGTWRLVAALAQTHFLKSVSFICTDFADTYSKGLATCDNLEVLELLDCRGNDFEKFWKPIIEKSKFRLKKLSLARTSVNKEAIETLIRNAGEKLEEVTVDYTVTSTIPHFLEMLVKNCPNIVYLKLFLLHPEELTMLLSIISVAFKLKQLVIRTSDMDVTAILPGLAKLVPSSLRLLDMDMMISSKALQEFLNGCEAPIQRLILNAGHTITDDHIMMIIQYAKEKGSLKSLGYTYRTLRWNLSSRISQKVENKAKNLISFYNPEDPADFLFPLDRNDELIGTDTWD</sequence>
<dbReference type="AlphaFoldDB" id="A0A9N9IP60"/>
<dbReference type="OrthoDB" id="2328876at2759"/>
<accession>A0A9N9IP60</accession>
<protein>
    <submittedName>
        <fullName evidence="1">15542_t:CDS:1</fullName>
    </submittedName>
</protein>